<dbReference type="OrthoDB" id="5289238at2759"/>
<feature type="transmembrane region" description="Helical" evidence="2">
    <location>
        <begin position="163"/>
        <end position="184"/>
    </location>
</feature>
<dbReference type="RefSeq" id="XP_067491026.1">
    <property type="nucleotide sequence ID" value="XM_067632793.1"/>
</dbReference>
<comment type="caution">
    <text evidence="3">The sequence shown here is derived from an EMBL/GenBank/DDBJ whole genome shotgun (WGS) entry which is preliminary data.</text>
</comment>
<evidence type="ECO:0000256" key="2">
    <source>
        <dbReference type="SAM" id="Phobius"/>
    </source>
</evidence>
<protein>
    <submittedName>
        <fullName evidence="3">Uncharacterized protein</fullName>
    </submittedName>
</protein>
<accession>A0A437A2W4</accession>
<dbReference type="VEuPathDB" id="FungiDB:DFL_003803"/>
<proteinExistence type="predicted"/>
<keyword evidence="2" id="KW-1133">Transmembrane helix</keyword>
<dbReference type="Proteomes" id="UP000283090">
    <property type="component" value="Unassembled WGS sequence"/>
</dbReference>
<evidence type="ECO:0000313" key="4">
    <source>
        <dbReference type="Proteomes" id="UP000283090"/>
    </source>
</evidence>
<feature type="transmembrane region" description="Helical" evidence="2">
    <location>
        <begin position="235"/>
        <end position="253"/>
    </location>
</feature>
<dbReference type="AlphaFoldDB" id="A0A437A2W4"/>
<keyword evidence="2" id="KW-0472">Membrane</keyword>
<dbReference type="EMBL" id="SAEB01000006">
    <property type="protein sequence ID" value="RVD85482.1"/>
    <property type="molecule type" value="Genomic_DNA"/>
</dbReference>
<sequence>MSRPVMKKQKKGEPVMATFERFHKWAADVNTIIRDKYYKKPRLGTGCQKNPYPPKDPQFHLKAVKGKRRRILMQDDTTIAENRGASDTKDTTDGQIPTLSKNTNSSSTQNEKEEKKNTSTFVSPSRKGLITDILSSRSWRYIKEGYIRRNRPTHWKWAMDHKLMIYAHILWFGLYVTPLIWYFLFYPPENMVETKHGFVWPAVPIAAPPDNGTNLPFHFRPPYEKQKVGWDERAILGYAGFFVFNIFLLVMKWQYEPPKSDD</sequence>
<evidence type="ECO:0000256" key="1">
    <source>
        <dbReference type="SAM" id="MobiDB-lite"/>
    </source>
</evidence>
<keyword evidence="4" id="KW-1185">Reference proteome</keyword>
<feature type="compositionally biased region" description="Polar residues" evidence="1">
    <location>
        <begin position="93"/>
        <end position="109"/>
    </location>
</feature>
<dbReference type="GeneID" id="93586114"/>
<name>A0A437A2W4_ARTFL</name>
<keyword evidence="2" id="KW-0812">Transmembrane</keyword>
<feature type="region of interest" description="Disordered" evidence="1">
    <location>
        <begin position="75"/>
        <end position="122"/>
    </location>
</feature>
<reference evidence="3 4" key="1">
    <citation type="submission" date="2019-01" db="EMBL/GenBank/DDBJ databases">
        <title>Intercellular communication is required for trap formation in the nematode-trapping fungus Duddingtonia flagrans.</title>
        <authorList>
            <person name="Youssar L."/>
            <person name="Wernet V."/>
            <person name="Hensel N."/>
            <person name="Hildebrandt H.-G."/>
            <person name="Fischer R."/>
        </authorList>
    </citation>
    <scope>NUCLEOTIDE SEQUENCE [LARGE SCALE GENOMIC DNA]</scope>
    <source>
        <strain evidence="3 4">CBS H-5679</strain>
    </source>
</reference>
<evidence type="ECO:0000313" key="3">
    <source>
        <dbReference type="EMBL" id="RVD85482.1"/>
    </source>
</evidence>
<gene>
    <name evidence="3" type="ORF">DFL_003803</name>
</gene>
<organism evidence="3 4">
    <name type="scientific">Arthrobotrys flagrans</name>
    <name type="common">Nematode-trapping fungus</name>
    <name type="synonym">Trichothecium flagrans</name>
    <dbReference type="NCBI Taxonomy" id="97331"/>
    <lineage>
        <taxon>Eukaryota</taxon>
        <taxon>Fungi</taxon>
        <taxon>Dikarya</taxon>
        <taxon>Ascomycota</taxon>
        <taxon>Pezizomycotina</taxon>
        <taxon>Orbiliomycetes</taxon>
        <taxon>Orbiliales</taxon>
        <taxon>Orbiliaceae</taxon>
        <taxon>Arthrobotrys</taxon>
    </lineage>
</organism>